<dbReference type="SMART" id="SM00093">
    <property type="entry name" value="SERPIN"/>
    <property type="match status" value="1"/>
</dbReference>
<comment type="caution">
    <text evidence="4">The sequence shown here is derived from an EMBL/GenBank/DDBJ whole genome shotgun (WGS) entry which is preliminary data.</text>
</comment>
<comment type="similarity">
    <text evidence="1 2">Belongs to the serpin family.</text>
</comment>
<dbReference type="Gene3D" id="3.30.497.10">
    <property type="entry name" value="Antithrombin, subunit I, domain 2"/>
    <property type="match status" value="1"/>
</dbReference>
<dbReference type="InterPro" id="IPR042185">
    <property type="entry name" value="Serpin_sf_2"/>
</dbReference>
<dbReference type="SUPFAM" id="SSF56574">
    <property type="entry name" value="Serpins"/>
    <property type="match status" value="1"/>
</dbReference>
<keyword evidence="5" id="KW-1185">Reference proteome</keyword>
<dbReference type="InterPro" id="IPR036186">
    <property type="entry name" value="Serpin_sf"/>
</dbReference>
<evidence type="ECO:0000256" key="1">
    <source>
        <dbReference type="ARBA" id="ARBA00009500"/>
    </source>
</evidence>
<dbReference type="GO" id="GO:0005615">
    <property type="term" value="C:extracellular space"/>
    <property type="evidence" value="ECO:0007669"/>
    <property type="project" value="InterPro"/>
</dbReference>
<dbReference type="CDD" id="cd00172">
    <property type="entry name" value="serpin"/>
    <property type="match status" value="1"/>
</dbReference>
<dbReference type="PANTHER" id="PTHR11461">
    <property type="entry name" value="SERINE PROTEASE INHIBITOR, SERPIN"/>
    <property type="match status" value="1"/>
</dbReference>
<protein>
    <recommendedName>
        <fullName evidence="3">Serpin domain-containing protein</fullName>
    </recommendedName>
</protein>
<organism evidence="4 5">
    <name type="scientific">Patella caerulea</name>
    <name type="common">Rayed Mediterranean limpet</name>
    <dbReference type="NCBI Taxonomy" id="87958"/>
    <lineage>
        <taxon>Eukaryota</taxon>
        <taxon>Metazoa</taxon>
        <taxon>Spiralia</taxon>
        <taxon>Lophotrochozoa</taxon>
        <taxon>Mollusca</taxon>
        <taxon>Gastropoda</taxon>
        <taxon>Patellogastropoda</taxon>
        <taxon>Patelloidea</taxon>
        <taxon>Patellidae</taxon>
        <taxon>Patella</taxon>
    </lineage>
</organism>
<dbReference type="EMBL" id="JAZGQO010000001">
    <property type="protein sequence ID" value="KAK6194762.1"/>
    <property type="molecule type" value="Genomic_DNA"/>
</dbReference>
<dbReference type="Pfam" id="PF00079">
    <property type="entry name" value="Serpin"/>
    <property type="match status" value="1"/>
</dbReference>
<dbReference type="AlphaFoldDB" id="A0AAN8KJG3"/>
<dbReference type="Proteomes" id="UP001347796">
    <property type="component" value="Unassembled WGS sequence"/>
</dbReference>
<evidence type="ECO:0000313" key="4">
    <source>
        <dbReference type="EMBL" id="KAK6194762.1"/>
    </source>
</evidence>
<evidence type="ECO:0000313" key="5">
    <source>
        <dbReference type="Proteomes" id="UP001347796"/>
    </source>
</evidence>
<dbReference type="InterPro" id="IPR023796">
    <property type="entry name" value="Serpin_dom"/>
</dbReference>
<dbReference type="InterPro" id="IPR000215">
    <property type="entry name" value="Serpin_fam"/>
</dbReference>
<evidence type="ECO:0000259" key="3">
    <source>
        <dbReference type="SMART" id="SM00093"/>
    </source>
</evidence>
<proteinExistence type="inferred from homology"/>
<gene>
    <name evidence="4" type="ORF">SNE40_000328</name>
</gene>
<accession>A0AAN8KJG3</accession>
<dbReference type="GO" id="GO:0004867">
    <property type="term" value="F:serine-type endopeptidase inhibitor activity"/>
    <property type="evidence" value="ECO:0007669"/>
    <property type="project" value="InterPro"/>
</dbReference>
<sequence length="375" mass="42689">MESMAQSIMKFGLDILRTIAFSKPTENIFVSPFSIQTAMAMLHLGTRNNSKAEVEKVLYFDFDSIHGSLGEYLQILNQKESSYVLSSANRVFINNKYKFLEEYLQTLQATYKAEAQTCDFITNAEGEKDKINKWVEGETNSKIKDLVPSGMLNPLTVMVLVNAIYFKGNWENQFEVEDTQSEEFYVDSSSYVEVPMMKMKRKFKFGQSDDLGCSILELPYVKKDLSMVLLLPQQIDGVTSLVNNLTPSKLNKLMKEMTEVKVDIALPKFKLEADLNLKEVLINLGLSDIFDGRKADLSGIDGTRELYVSDAFHKAFIEVNEEGTEAAAATAVVKMKRKRVIPKIFRAYHPFIFFIKDNKSGMILFWGKLQNPKTR</sequence>
<name>A0AAN8KJG3_PATCE</name>
<dbReference type="Gene3D" id="2.30.39.10">
    <property type="entry name" value="Alpha-1-antitrypsin, domain 1"/>
    <property type="match status" value="1"/>
</dbReference>
<dbReference type="PANTHER" id="PTHR11461:SF211">
    <property type="entry name" value="GH10112P-RELATED"/>
    <property type="match status" value="1"/>
</dbReference>
<evidence type="ECO:0000256" key="2">
    <source>
        <dbReference type="RuleBase" id="RU000411"/>
    </source>
</evidence>
<reference evidence="4 5" key="1">
    <citation type="submission" date="2024-01" db="EMBL/GenBank/DDBJ databases">
        <title>The genome of the rayed Mediterranean limpet Patella caerulea (Linnaeus, 1758).</title>
        <authorList>
            <person name="Anh-Thu Weber A."/>
            <person name="Halstead-Nussloch G."/>
        </authorList>
    </citation>
    <scope>NUCLEOTIDE SEQUENCE [LARGE SCALE GENOMIC DNA]</scope>
    <source>
        <strain evidence="4">AATW-2023a</strain>
        <tissue evidence="4">Whole specimen</tissue>
    </source>
</reference>
<feature type="domain" description="Serpin" evidence="3">
    <location>
        <begin position="13"/>
        <end position="372"/>
    </location>
</feature>
<dbReference type="FunFam" id="3.30.497.10:FF:000001">
    <property type="entry name" value="Serine protease inhibitor"/>
    <property type="match status" value="1"/>
</dbReference>
<dbReference type="InterPro" id="IPR042178">
    <property type="entry name" value="Serpin_sf_1"/>
</dbReference>